<keyword evidence="1" id="KW-0812">Transmembrane</keyword>
<reference evidence="3" key="1">
    <citation type="submission" date="2013-03" db="EMBL/GenBank/DDBJ databases">
        <title>The Genome Sequence of Anopheles minimus MINIMUS1.</title>
        <authorList>
            <consortium name="The Broad Institute Genomics Platform"/>
            <person name="Neafsey D.E."/>
            <person name="Walton C."/>
            <person name="Walker B."/>
            <person name="Young S.K."/>
            <person name="Zeng Q."/>
            <person name="Gargeya S."/>
            <person name="Fitzgerald M."/>
            <person name="Haas B."/>
            <person name="Abouelleil A."/>
            <person name="Allen A.W."/>
            <person name="Alvarado L."/>
            <person name="Arachchi H.M."/>
            <person name="Berlin A.M."/>
            <person name="Chapman S.B."/>
            <person name="Gainer-Dewar J."/>
            <person name="Goldberg J."/>
            <person name="Griggs A."/>
            <person name="Gujja S."/>
            <person name="Hansen M."/>
            <person name="Howarth C."/>
            <person name="Imamovic A."/>
            <person name="Ireland A."/>
            <person name="Larimer J."/>
            <person name="McCowan C."/>
            <person name="Murphy C."/>
            <person name="Pearson M."/>
            <person name="Poon T.W."/>
            <person name="Priest M."/>
            <person name="Roberts A."/>
            <person name="Saif S."/>
            <person name="Shea T."/>
            <person name="Sisk P."/>
            <person name="Sykes S."/>
            <person name="Wortman J."/>
            <person name="Nusbaum C."/>
            <person name="Birren B."/>
        </authorList>
    </citation>
    <scope>NUCLEOTIDE SEQUENCE [LARGE SCALE GENOMIC DNA]</scope>
    <source>
        <strain evidence="3">MINIMUS1</strain>
    </source>
</reference>
<dbReference type="Proteomes" id="UP000075920">
    <property type="component" value="Unassembled WGS sequence"/>
</dbReference>
<keyword evidence="1" id="KW-0472">Membrane</keyword>
<sequence>ASSRVYSLRDSIGTEAAAVCAGSVSFLFCFVFGVEKLFLRPRVVSPIHSWGENLAEKYSFPSIVCVNITVAHS</sequence>
<protein>
    <submittedName>
        <fullName evidence="2">Uncharacterized protein</fullName>
    </submittedName>
</protein>
<dbReference type="EnsemblMetazoa" id="AMIN014824-RA">
    <property type="protein sequence ID" value="AMIN014824-PA"/>
    <property type="gene ID" value="AMIN014824"/>
</dbReference>
<evidence type="ECO:0000313" key="3">
    <source>
        <dbReference type="Proteomes" id="UP000075920"/>
    </source>
</evidence>
<reference evidence="2" key="2">
    <citation type="submission" date="2020-05" db="UniProtKB">
        <authorList>
            <consortium name="EnsemblMetazoa"/>
        </authorList>
    </citation>
    <scope>IDENTIFICATION</scope>
    <source>
        <strain evidence="2">MINIMUS1</strain>
    </source>
</reference>
<dbReference type="AlphaFoldDB" id="A0A182WQ98"/>
<dbReference type="VEuPathDB" id="VectorBase:AMIN014824"/>
<keyword evidence="1" id="KW-1133">Transmembrane helix</keyword>
<accession>A0A182WQ98</accession>
<keyword evidence="3" id="KW-1185">Reference proteome</keyword>
<proteinExistence type="predicted"/>
<evidence type="ECO:0000256" key="1">
    <source>
        <dbReference type="SAM" id="Phobius"/>
    </source>
</evidence>
<evidence type="ECO:0000313" key="2">
    <source>
        <dbReference type="EnsemblMetazoa" id="AMIN014824-PA"/>
    </source>
</evidence>
<organism evidence="2 3">
    <name type="scientific">Anopheles minimus</name>
    <dbReference type="NCBI Taxonomy" id="112268"/>
    <lineage>
        <taxon>Eukaryota</taxon>
        <taxon>Metazoa</taxon>
        <taxon>Ecdysozoa</taxon>
        <taxon>Arthropoda</taxon>
        <taxon>Hexapoda</taxon>
        <taxon>Insecta</taxon>
        <taxon>Pterygota</taxon>
        <taxon>Neoptera</taxon>
        <taxon>Endopterygota</taxon>
        <taxon>Diptera</taxon>
        <taxon>Nematocera</taxon>
        <taxon>Culicoidea</taxon>
        <taxon>Culicidae</taxon>
        <taxon>Anophelinae</taxon>
        <taxon>Anopheles</taxon>
    </lineage>
</organism>
<name>A0A182WQ98_9DIPT</name>
<feature type="transmembrane region" description="Helical" evidence="1">
    <location>
        <begin position="12"/>
        <end position="34"/>
    </location>
</feature>